<dbReference type="InterPro" id="IPR026960">
    <property type="entry name" value="RVT-Znf"/>
</dbReference>
<reference evidence="2 3" key="1">
    <citation type="submission" date="2024-01" db="EMBL/GenBank/DDBJ databases">
        <title>A telomere-to-telomere, gap-free genome of sweet tea (Lithocarpus litseifolius).</title>
        <authorList>
            <person name="Zhou J."/>
        </authorList>
    </citation>
    <scope>NUCLEOTIDE SEQUENCE [LARGE SCALE GENOMIC DNA]</scope>
    <source>
        <strain evidence="2">Zhou-2022a</strain>
        <tissue evidence="2">Leaf</tissue>
    </source>
</reference>
<comment type="caution">
    <text evidence="2">The sequence shown here is derived from an EMBL/GenBank/DDBJ whole genome shotgun (WGS) entry which is preliminary data.</text>
</comment>
<proteinExistence type="predicted"/>
<protein>
    <recommendedName>
        <fullName evidence="1">Reverse transcriptase zinc-binding domain-containing protein</fullName>
    </recommendedName>
</protein>
<dbReference type="AlphaFoldDB" id="A0AAW2DDL9"/>
<evidence type="ECO:0000259" key="1">
    <source>
        <dbReference type="Pfam" id="PF13966"/>
    </source>
</evidence>
<dbReference type="Proteomes" id="UP001459277">
    <property type="component" value="Unassembled WGS sequence"/>
</dbReference>
<name>A0AAW2DDL9_9ROSI</name>
<accession>A0AAW2DDL9</accession>
<organism evidence="2 3">
    <name type="scientific">Lithocarpus litseifolius</name>
    <dbReference type="NCBI Taxonomy" id="425828"/>
    <lineage>
        <taxon>Eukaryota</taxon>
        <taxon>Viridiplantae</taxon>
        <taxon>Streptophyta</taxon>
        <taxon>Embryophyta</taxon>
        <taxon>Tracheophyta</taxon>
        <taxon>Spermatophyta</taxon>
        <taxon>Magnoliopsida</taxon>
        <taxon>eudicotyledons</taxon>
        <taxon>Gunneridae</taxon>
        <taxon>Pentapetalae</taxon>
        <taxon>rosids</taxon>
        <taxon>fabids</taxon>
        <taxon>Fagales</taxon>
        <taxon>Fagaceae</taxon>
        <taxon>Lithocarpus</taxon>
    </lineage>
</organism>
<sequence length="133" mass="15521">MLAMDKFSGEPASSNPDSTKQVWKGVWKIRAPNKVRHFIWRAVKDSLPTKENLKKRQIQVDVTCSLCDELEEDTMHALWLCDQAQSVWKSEASFVYLYQRKFRTFMDLFEAVNDRGSMFKVAWFLLQLHGVCG</sequence>
<evidence type="ECO:0000313" key="3">
    <source>
        <dbReference type="Proteomes" id="UP001459277"/>
    </source>
</evidence>
<feature type="domain" description="Reverse transcriptase zinc-binding" evidence="1">
    <location>
        <begin position="18"/>
        <end position="88"/>
    </location>
</feature>
<keyword evidence="3" id="KW-1185">Reference proteome</keyword>
<dbReference type="EMBL" id="JAZDWU010000003">
    <property type="protein sequence ID" value="KAL0008239.1"/>
    <property type="molecule type" value="Genomic_DNA"/>
</dbReference>
<dbReference type="Pfam" id="PF13966">
    <property type="entry name" value="zf-RVT"/>
    <property type="match status" value="1"/>
</dbReference>
<evidence type="ECO:0000313" key="2">
    <source>
        <dbReference type="EMBL" id="KAL0008239.1"/>
    </source>
</evidence>
<gene>
    <name evidence="2" type="ORF">SO802_009741</name>
</gene>